<gene>
    <name evidence="1" type="ORF">SVUK_LOCUS11152</name>
</gene>
<reference evidence="1 2" key="1">
    <citation type="submission" date="2018-11" db="EMBL/GenBank/DDBJ databases">
        <authorList>
            <consortium name="Pathogen Informatics"/>
        </authorList>
    </citation>
    <scope>NUCLEOTIDE SEQUENCE [LARGE SCALE GENOMIC DNA]</scope>
</reference>
<protein>
    <submittedName>
        <fullName evidence="1">Uncharacterized protein</fullName>
    </submittedName>
</protein>
<keyword evidence="2" id="KW-1185">Reference proteome</keyword>
<evidence type="ECO:0000313" key="2">
    <source>
        <dbReference type="Proteomes" id="UP000270094"/>
    </source>
</evidence>
<organism evidence="1 2">
    <name type="scientific">Strongylus vulgaris</name>
    <name type="common">Blood worm</name>
    <dbReference type="NCBI Taxonomy" id="40348"/>
    <lineage>
        <taxon>Eukaryota</taxon>
        <taxon>Metazoa</taxon>
        <taxon>Ecdysozoa</taxon>
        <taxon>Nematoda</taxon>
        <taxon>Chromadorea</taxon>
        <taxon>Rhabditida</taxon>
        <taxon>Rhabditina</taxon>
        <taxon>Rhabditomorpha</taxon>
        <taxon>Strongyloidea</taxon>
        <taxon>Strongylidae</taxon>
        <taxon>Strongylus</taxon>
    </lineage>
</organism>
<name>A0A3P7JDJ3_STRVU</name>
<dbReference type="EMBL" id="UYYB01096441">
    <property type="protein sequence ID" value="VDM76154.1"/>
    <property type="molecule type" value="Genomic_DNA"/>
</dbReference>
<dbReference type="OrthoDB" id="5976685at2759"/>
<accession>A0A3P7JDJ3</accession>
<sequence length="89" mass="10265">MSMVSAITGRVALLDREGRCHRCLDRHKNSCSETFIPTVRKWARSDFDHRAGICAQPDEGNRSRQCSRELEDRIEKCKTELREIGDTID</sequence>
<evidence type="ECO:0000313" key="1">
    <source>
        <dbReference type="EMBL" id="VDM76154.1"/>
    </source>
</evidence>
<dbReference type="AlphaFoldDB" id="A0A3P7JDJ3"/>
<proteinExistence type="predicted"/>
<dbReference type="Proteomes" id="UP000270094">
    <property type="component" value="Unassembled WGS sequence"/>
</dbReference>